<dbReference type="InterPro" id="IPR003741">
    <property type="entry name" value="LUD_dom"/>
</dbReference>
<dbReference type="InterPro" id="IPR009501">
    <property type="entry name" value="UCP020269"/>
</dbReference>
<dbReference type="Proteomes" id="UP000481872">
    <property type="component" value="Unassembled WGS sequence"/>
</dbReference>
<dbReference type="Pfam" id="PF02589">
    <property type="entry name" value="LUD_dom"/>
    <property type="match status" value="1"/>
</dbReference>
<feature type="domain" description="LUD" evidence="1">
    <location>
        <begin position="15"/>
        <end position="207"/>
    </location>
</feature>
<dbReference type="EMBL" id="JAAGPU010000013">
    <property type="protein sequence ID" value="NEU04892.1"/>
    <property type="molecule type" value="Genomic_DNA"/>
</dbReference>
<keyword evidence="3" id="KW-1185">Reference proteome</keyword>
<proteinExistence type="predicted"/>
<comment type="caution">
    <text evidence="2">The sequence shown here is derived from an EMBL/GenBank/DDBJ whole genome shotgun (WGS) entry which is preliminary data.</text>
</comment>
<organism evidence="2 3">
    <name type="scientific">Clostridium senegalense</name>
    <dbReference type="NCBI Taxonomy" id="1465809"/>
    <lineage>
        <taxon>Bacteria</taxon>
        <taxon>Bacillati</taxon>
        <taxon>Bacillota</taxon>
        <taxon>Clostridia</taxon>
        <taxon>Eubacteriales</taxon>
        <taxon>Clostridiaceae</taxon>
        <taxon>Clostridium</taxon>
    </lineage>
</organism>
<gene>
    <name evidence="2" type="ORF">G3M99_08505</name>
</gene>
<dbReference type="RefSeq" id="WP_061995869.1">
    <property type="nucleotide sequence ID" value="NZ_JAAGPU010000013.1"/>
</dbReference>
<dbReference type="PANTHER" id="PTHR36179:SF2">
    <property type="entry name" value="LUD DOMAIN-CONTAINING PROTEIN"/>
    <property type="match status" value="1"/>
</dbReference>
<accession>A0A6M0H5L8</accession>
<sequence>MEHIHHWHNDTLGRKVVKALEKNQFHAIYVDTKEEAENFIMYHIKSGDNIAFGGSQTIKAMNLKRKIRELGGNIIDHGEEGLNKEEKLSVMRKELISDLFLCSSNAITLDGKLVNIDGAGNRVAAMSFGPKKVIIVAGINKIVENVEEGFKRIQNNVAPKNCKRLGVKNPCVIEGTCVNCNSQSRICRISSVITKRPMQSDISVIIVGEELGY</sequence>
<evidence type="ECO:0000313" key="3">
    <source>
        <dbReference type="Proteomes" id="UP000481872"/>
    </source>
</evidence>
<protein>
    <submittedName>
        <fullName evidence="2">Lactate utilization protein</fullName>
    </submittedName>
</protein>
<reference evidence="2 3" key="1">
    <citation type="submission" date="2020-02" db="EMBL/GenBank/DDBJ databases">
        <title>Genome assembly of a novel Clostridium senegalense strain.</title>
        <authorList>
            <person name="Gupta T.B."/>
            <person name="Jauregui R."/>
            <person name="Maclean P."/>
            <person name="Nawarathana A."/>
            <person name="Brightwell G."/>
        </authorList>
    </citation>
    <scope>NUCLEOTIDE SEQUENCE [LARGE SCALE GENOMIC DNA]</scope>
    <source>
        <strain evidence="2 3">AGRFS4</strain>
    </source>
</reference>
<dbReference type="PANTHER" id="PTHR36179">
    <property type="entry name" value="LUD_DOM DOMAIN-CONTAINING PROTEIN"/>
    <property type="match status" value="1"/>
</dbReference>
<evidence type="ECO:0000313" key="2">
    <source>
        <dbReference type="EMBL" id="NEU04892.1"/>
    </source>
</evidence>
<dbReference type="PIRSF" id="PIRSF020269">
    <property type="entry name" value="DUF1121"/>
    <property type="match status" value="1"/>
</dbReference>
<dbReference type="AlphaFoldDB" id="A0A6M0H5L8"/>
<evidence type="ECO:0000259" key="1">
    <source>
        <dbReference type="Pfam" id="PF02589"/>
    </source>
</evidence>
<name>A0A6M0H5L8_9CLOT</name>